<dbReference type="Pfam" id="PF25817">
    <property type="entry name" value="ICE1_C"/>
    <property type="match status" value="1"/>
</dbReference>
<feature type="coiled-coil region" evidence="1">
    <location>
        <begin position="13"/>
        <end position="54"/>
    </location>
</feature>
<proteinExistence type="predicted"/>
<keyword evidence="1" id="KW-0175">Coiled coil</keyword>
<comment type="caution">
    <text evidence="4">The sequence shown here is derived from an EMBL/GenBank/DDBJ whole genome shotgun (WGS) entry which is preliminary data.</text>
</comment>
<sequence>MMSSSGQNTSMCCLHLRKQIQALQDDKAKQYEEIQSLKSEINDLNKRMRLMKETLAHQSLDKGFTNTNMNRVKRPASSMQSPTNVKRQRLDTCSDPASLTSPANSKPRNSVDVALPKSNGQEHETKDKGNTTQSLISSALTTLHDSCFDVLPTIRSRLLPGISELPGLTDEEESVISYFCENPALAQKFMSAILCKIKAEGAALKHELLQSLCRVYVGLCQKTGDVHKAHGLAYRLLKEDVPEAPKLILLMVSAWPSVFAYNSSLCRAIHTVSKLKAKGDILGYLSKYLHWDEKPPGDIHKLISCTLKALLKDSSLTFRKNSWYGVDFCPATWEYIFSLELLCSQLGWTWTYNNIISQEIGPTMNTWLMQQRPQQKAVRDVCVAAVLRLLGRLGQLGLKENQATLVQNLAKAINQFGNHKLSENAAMPWEVQLSVVYATHDLAPSNPKEALAALASWQGGITHPVPPAIKSCIAQIGTLCQKIKP</sequence>
<dbReference type="AlphaFoldDB" id="A0AAE0RFJ7"/>
<feature type="region of interest" description="Disordered" evidence="2">
    <location>
        <begin position="64"/>
        <end position="131"/>
    </location>
</feature>
<dbReference type="Proteomes" id="UP001274896">
    <property type="component" value="Unassembled WGS sequence"/>
</dbReference>
<accession>A0AAE0RFJ7</accession>
<dbReference type="InterPro" id="IPR057881">
    <property type="entry name" value="ICE1_C"/>
</dbReference>
<dbReference type="EMBL" id="JAUCMX010000003">
    <property type="protein sequence ID" value="KAK3551483.1"/>
    <property type="molecule type" value="Genomic_DNA"/>
</dbReference>
<evidence type="ECO:0000259" key="3">
    <source>
        <dbReference type="Pfam" id="PF25817"/>
    </source>
</evidence>
<dbReference type="PANTHER" id="PTHR11852:SF4">
    <property type="entry name" value="LITTLE ELONGATION COMPLEX SUBUNIT 1"/>
    <property type="match status" value="1"/>
</dbReference>
<evidence type="ECO:0000256" key="2">
    <source>
        <dbReference type="SAM" id="MobiDB-lite"/>
    </source>
</evidence>
<feature type="compositionally biased region" description="Basic and acidic residues" evidence="2">
    <location>
        <begin position="120"/>
        <end position="129"/>
    </location>
</feature>
<evidence type="ECO:0000313" key="4">
    <source>
        <dbReference type="EMBL" id="KAK3551483.1"/>
    </source>
</evidence>
<feature type="domain" description="Little elongation complex subunit 1 C-terminal" evidence="3">
    <location>
        <begin position="285"/>
        <end position="476"/>
    </location>
</feature>
<feature type="compositionally biased region" description="Polar residues" evidence="2">
    <location>
        <begin position="95"/>
        <end position="108"/>
    </location>
</feature>
<name>A0AAE0RFJ7_9TELE</name>
<evidence type="ECO:0000313" key="5">
    <source>
        <dbReference type="Proteomes" id="UP001274896"/>
    </source>
</evidence>
<dbReference type="PANTHER" id="PTHR11852">
    <property type="entry name" value="PLATELET-ACTIVATING FACTOR ACETYLHYDROLASE"/>
    <property type="match status" value="1"/>
</dbReference>
<reference evidence="4" key="1">
    <citation type="submission" date="2023-06" db="EMBL/GenBank/DDBJ databases">
        <title>Male Hemibagrus guttatus genome.</title>
        <authorList>
            <person name="Bian C."/>
        </authorList>
    </citation>
    <scope>NUCLEOTIDE SEQUENCE</scope>
    <source>
        <strain evidence="4">Male_cb2023</strain>
        <tissue evidence="4">Muscle</tissue>
    </source>
</reference>
<organism evidence="4 5">
    <name type="scientific">Hemibagrus guttatus</name>
    <dbReference type="NCBI Taxonomy" id="175788"/>
    <lineage>
        <taxon>Eukaryota</taxon>
        <taxon>Metazoa</taxon>
        <taxon>Chordata</taxon>
        <taxon>Craniata</taxon>
        <taxon>Vertebrata</taxon>
        <taxon>Euteleostomi</taxon>
        <taxon>Actinopterygii</taxon>
        <taxon>Neopterygii</taxon>
        <taxon>Teleostei</taxon>
        <taxon>Ostariophysi</taxon>
        <taxon>Siluriformes</taxon>
        <taxon>Bagridae</taxon>
        <taxon>Hemibagrus</taxon>
    </lineage>
</organism>
<evidence type="ECO:0000256" key="1">
    <source>
        <dbReference type="SAM" id="Coils"/>
    </source>
</evidence>
<gene>
    <name evidence="4" type="ORF">QTP70_017388</name>
</gene>
<protein>
    <recommendedName>
        <fullName evidence="3">Little elongation complex subunit 1 C-terminal domain-containing protein</fullName>
    </recommendedName>
</protein>
<keyword evidence="5" id="KW-1185">Reference proteome</keyword>